<sequence length="194" mass="21857">MFKLLISSLTVLLLAGCQNITPEVKTDKKTAPAKTRVEKSEAQKTMQKHPMQKPMMHKMFQSVDKKDAILVQTGPNKEHCAMCGMNLIKFYKTSHAAKLNGKNIQYCSLHCLTEHINEGAELENPMVVDVDSLKFIPVTEAFYVVGSDVPETMSPVSKYAFKNLDLAKAFQKKHGGKIVDFYSAWQEAKKDFQK</sequence>
<dbReference type="EMBL" id="CP041406">
    <property type="protein sequence ID" value="QOP46177.1"/>
    <property type="molecule type" value="Genomic_DNA"/>
</dbReference>
<evidence type="ECO:0000313" key="2">
    <source>
        <dbReference type="EMBL" id="QOP46177.1"/>
    </source>
</evidence>
<proteinExistence type="predicted"/>
<dbReference type="Proteomes" id="UP000593580">
    <property type="component" value="Chromosome"/>
</dbReference>
<gene>
    <name evidence="2" type="ORF">FM071_07675</name>
</gene>
<dbReference type="KEGG" id="spal:FM071_07675"/>
<feature type="compositionally biased region" description="Basic and acidic residues" evidence="1">
    <location>
        <begin position="26"/>
        <end position="42"/>
    </location>
</feature>
<evidence type="ECO:0000256" key="1">
    <source>
        <dbReference type="SAM" id="MobiDB-lite"/>
    </source>
</evidence>
<protein>
    <recommendedName>
        <fullName evidence="4">NosL family protein</fullName>
    </recommendedName>
</protein>
<dbReference type="Pfam" id="PF05573">
    <property type="entry name" value="NosL"/>
    <property type="match status" value="1"/>
</dbReference>
<accession>A0A7M1B8X7</accession>
<reference evidence="2 3" key="1">
    <citation type="submission" date="2019-07" db="EMBL/GenBank/DDBJ databases">
        <title>Sulfurimonas paralvinellae sp. nov., a novel mesophilic, hydrogen- and sulfur-oxidizing chemolithoautotroph within the Epsilonproteo- bacteria isolated from a deep-sea hydrothermal vent polychaete nest, reclassification of Thiomicrospira denitrificans as Sulfurimonas denitrificans comb. nov. and emended description of the genus Sulfurimonas.</title>
        <authorList>
            <person name="Wang S."/>
            <person name="Jiang L."/>
            <person name="Shao Z."/>
        </authorList>
    </citation>
    <scope>NUCLEOTIDE SEQUENCE [LARGE SCALE GENOMIC DNA]</scope>
    <source>
        <strain evidence="2 3">GO25</strain>
    </source>
</reference>
<keyword evidence="3" id="KW-1185">Reference proteome</keyword>
<dbReference type="PANTHER" id="PTHR41247">
    <property type="entry name" value="HTH-TYPE TRANSCRIPTIONAL REPRESSOR YCNK"/>
    <property type="match status" value="1"/>
</dbReference>
<evidence type="ECO:0000313" key="3">
    <source>
        <dbReference type="Proteomes" id="UP000593580"/>
    </source>
</evidence>
<dbReference type="SUPFAM" id="SSF160387">
    <property type="entry name" value="NosL/MerB-like"/>
    <property type="match status" value="1"/>
</dbReference>
<dbReference type="RefSeq" id="WP_193110386.1">
    <property type="nucleotide sequence ID" value="NZ_CP041406.1"/>
</dbReference>
<dbReference type="PROSITE" id="PS51257">
    <property type="entry name" value="PROKAR_LIPOPROTEIN"/>
    <property type="match status" value="1"/>
</dbReference>
<organism evidence="2 3">
    <name type="scientific">Sulfurimonas paralvinellae</name>
    <dbReference type="NCBI Taxonomy" id="317658"/>
    <lineage>
        <taxon>Bacteria</taxon>
        <taxon>Pseudomonadati</taxon>
        <taxon>Campylobacterota</taxon>
        <taxon>Epsilonproteobacteria</taxon>
        <taxon>Campylobacterales</taxon>
        <taxon>Sulfurimonadaceae</taxon>
        <taxon>Sulfurimonas</taxon>
    </lineage>
</organism>
<dbReference type="Gene3D" id="3.30.70.2050">
    <property type="match status" value="1"/>
</dbReference>
<dbReference type="InterPro" id="IPR008719">
    <property type="entry name" value="N2O_reductase_NosL"/>
</dbReference>
<feature type="region of interest" description="Disordered" evidence="1">
    <location>
        <begin position="26"/>
        <end position="53"/>
    </location>
</feature>
<dbReference type="AlphaFoldDB" id="A0A7M1B8X7"/>
<name>A0A7M1B8X7_9BACT</name>
<dbReference type="PANTHER" id="PTHR41247:SF1">
    <property type="entry name" value="HTH-TYPE TRANSCRIPTIONAL REPRESSOR YCNK"/>
    <property type="match status" value="1"/>
</dbReference>
<evidence type="ECO:0008006" key="4">
    <source>
        <dbReference type="Google" id="ProtNLM"/>
    </source>
</evidence>